<dbReference type="Proteomes" id="UP001141806">
    <property type="component" value="Unassembled WGS sequence"/>
</dbReference>
<dbReference type="AlphaFoldDB" id="A0A9Q0QRH4"/>
<name>A0A9Q0QRH4_9MAGN</name>
<evidence type="ECO:0000313" key="2">
    <source>
        <dbReference type="Proteomes" id="UP001141806"/>
    </source>
</evidence>
<dbReference type="EMBL" id="JAMYWD010000006">
    <property type="protein sequence ID" value="KAJ4969180.1"/>
    <property type="molecule type" value="Genomic_DNA"/>
</dbReference>
<gene>
    <name evidence="1" type="ORF">NE237_015881</name>
</gene>
<accession>A0A9Q0QRH4</accession>
<proteinExistence type="predicted"/>
<organism evidence="1 2">
    <name type="scientific">Protea cynaroides</name>
    <dbReference type="NCBI Taxonomy" id="273540"/>
    <lineage>
        <taxon>Eukaryota</taxon>
        <taxon>Viridiplantae</taxon>
        <taxon>Streptophyta</taxon>
        <taxon>Embryophyta</taxon>
        <taxon>Tracheophyta</taxon>
        <taxon>Spermatophyta</taxon>
        <taxon>Magnoliopsida</taxon>
        <taxon>Proteales</taxon>
        <taxon>Proteaceae</taxon>
        <taxon>Protea</taxon>
    </lineage>
</organism>
<reference evidence="1" key="1">
    <citation type="journal article" date="2023" name="Plant J.">
        <title>The genome of the king protea, Protea cynaroides.</title>
        <authorList>
            <person name="Chang J."/>
            <person name="Duong T.A."/>
            <person name="Schoeman C."/>
            <person name="Ma X."/>
            <person name="Roodt D."/>
            <person name="Barker N."/>
            <person name="Li Z."/>
            <person name="Van de Peer Y."/>
            <person name="Mizrachi E."/>
        </authorList>
    </citation>
    <scope>NUCLEOTIDE SEQUENCE</scope>
    <source>
        <tissue evidence="1">Young leaves</tissue>
    </source>
</reference>
<sequence length="99" mass="11474">MHGLTLQLQVLSSIIFEVPHLLHKFFDPARKLESLLLLIPVLMLDLVLRCLHLTQPGSRRRKLFNGTLNTSFGLNQKVAKLSQKLERHKLRPKGKKKTW</sequence>
<comment type="caution">
    <text evidence="1">The sequence shown here is derived from an EMBL/GenBank/DDBJ whole genome shotgun (WGS) entry which is preliminary data.</text>
</comment>
<evidence type="ECO:0000313" key="1">
    <source>
        <dbReference type="EMBL" id="KAJ4969180.1"/>
    </source>
</evidence>
<keyword evidence="2" id="KW-1185">Reference proteome</keyword>
<protein>
    <submittedName>
        <fullName evidence="1">Uncharacterized protein</fullName>
    </submittedName>
</protein>